<name>A0ABD3LXC7_9STRA</name>
<organism evidence="5 6">
    <name type="scientific">Discostella pseudostelligera</name>
    <dbReference type="NCBI Taxonomy" id="259834"/>
    <lineage>
        <taxon>Eukaryota</taxon>
        <taxon>Sar</taxon>
        <taxon>Stramenopiles</taxon>
        <taxon>Ochrophyta</taxon>
        <taxon>Bacillariophyta</taxon>
        <taxon>Coscinodiscophyceae</taxon>
        <taxon>Thalassiosirophycidae</taxon>
        <taxon>Stephanodiscales</taxon>
        <taxon>Stephanodiscaceae</taxon>
        <taxon>Discostella</taxon>
    </lineage>
</organism>
<dbReference type="PANTHER" id="PTHR10131">
    <property type="entry name" value="TNF RECEPTOR ASSOCIATED FACTOR"/>
    <property type="match status" value="1"/>
</dbReference>
<dbReference type="SUPFAM" id="SSF57850">
    <property type="entry name" value="RING/U-box"/>
    <property type="match status" value="1"/>
</dbReference>
<feature type="compositionally biased region" description="Low complexity" evidence="2">
    <location>
        <begin position="22"/>
        <end position="31"/>
    </location>
</feature>
<dbReference type="InterPro" id="IPR001841">
    <property type="entry name" value="Znf_RING"/>
</dbReference>
<feature type="transmembrane region" description="Helical" evidence="3">
    <location>
        <begin position="549"/>
        <end position="570"/>
    </location>
</feature>
<feature type="region of interest" description="Disordered" evidence="2">
    <location>
        <begin position="163"/>
        <end position="199"/>
    </location>
</feature>
<dbReference type="PROSITE" id="PS50089">
    <property type="entry name" value="ZF_RING_2"/>
    <property type="match status" value="1"/>
</dbReference>
<dbReference type="InterPro" id="IPR013083">
    <property type="entry name" value="Znf_RING/FYVE/PHD"/>
</dbReference>
<feature type="domain" description="RING-type" evidence="4">
    <location>
        <begin position="210"/>
        <end position="272"/>
    </location>
</feature>
<dbReference type="PANTHER" id="PTHR10131:SF94">
    <property type="entry name" value="TNF RECEPTOR-ASSOCIATED FACTOR 4"/>
    <property type="match status" value="1"/>
</dbReference>
<evidence type="ECO:0000256" key="3">
    <source>
        <dbReference type="SAM" id="Phobius"/>
    </source>
</evidence>
<keyword evidence="3" id="KW-0812">Transmembrane</keyword>
<dbReference type="Proteomes" id="UP001530293">
    <property type="component" value="Unassembled WGS sequence"/>
</dbReference>
<evidence type="ECO:0000313" key="5">
    <source>
        <dbReference type="EMBL" id="KAL3756400.1"/>
    </source>
</evidence>
<evidence type="ECO:0000256" key="2">
    <source>
        <dbReference type="SAM" id="MobiDB-lite"/>
    </source>
</evidence>
<feature type="transmembrane region" description="Helical" evidence="3">
    <location>
        <begin position="726"/>
        <end position="745"/>
    </location>
</feature>
<dbReference type="SUPFAM" id="SSF49599">
    <property type="entry name" value="TRAF domain-like"/>
    <property type="match status" value="1"/>
</dbReference>
<keyword evidence="3" id="KW-1133">Transmembrane helix</keyword>
<comment type="caution">
    <text evidence="5">The sequence shown here is derived from an EMBL/GenBank/DDBJ whole genome shotgun (WGS) entry which is preliminary data.</text>
</comment>
<feature type="compositionally biased region" description="Polar residues" evidence="2">
    <location>
        <begin position="34"/>
        <end position="44"/>
    </location>
</feature>
<accession>A0ABD3LXC7</accession>
<keyword evidence="1" id="KW-0863">Zinc-finger</keyword>
<feature type="transmembrane region" description="Helical" evidence="3">
    <location>
        <begin position="523"/>
        <end position="543"/>
    </location>
</feature>
<keyword evidence="6" id="KW-1185">Reference proteome</keyword>
<dbReference type="GO" id="GO:0008270">
    <property type="term" value="F:zinc ion binding"/>
    <property type="evidence" value="ECO:0007669"/>
    <property type="project" value="UniProtKB-KW"/>
</dbReference>
<dbReference type="Gene3D" id="3.30.40.10">
    <property type="entry name" value="Zinc/RING finger domain, C3HC4 (zinc finger)"/>
    <property type="match status" value="2"/>
</dbReference>
<dbReference type="AlphaFoldDB" id="A0ABD3LXC7"/>
<keyword evidence="3" id="KW-0472">Membrane</keyword>
<protein>
    <recommendedName>
        <fullName evidence="4">RING-type domain-containing protein</fullName>
    </recommendedName>
</protein>
<keyword evidence="1" id="KW-0479">Metal-binding</keyword>
<evidence type="ECO:0000259" key="4">
    <source>
        <dbReference type="PROSITE" id="PS50089"/>
    </source>
</evidence>
<feature type="transmembrane region" description="Helical" evidence="3">
    <location>
        <begin position="477"/>
        <end position="503"/>
    </location>
</feature>
<gene>
    <name evidence="5" type="ORF">ACHAWU_003473</name>
</gene>
<feature type="region of interest" description="Disordered" evidence="2">
    <location>
        <begin position="1"/>
        <end position="65"/>
    </location>
</feature>
<evidence type="ECO:0000256" key="1">
    <source>
        <dbReference type="PROSITE-ProRule" id="PRU00175"/>
    </source>
</evidence>
<keyword evidence="1" id="KW-0862">Zinc</keyword>
<feature type="transmembrane region" description="Helical" evidence="3">
    <location>
        <begin position="666"/>
        <end position="692"/>
    </location>
</feature>
<feature type="transmembrane region" description="Helical" evidence="3">
    <location>
        <begin position="590"/>
        <end position="610"/>
    </location>
</feature>
<evidence type="ECO:0000313" key="6">
    <source>
        <dbReference type="Proteomes" id="UP001530293"/>
    </source>
</evidence>
<sequence>MTGEEEDPFVEPMVNLSPPTPTAAAAAAAEPTSDRSVMNDNDISVSGGGGIPDQHHGVDRSAPNSLSSAHRQLTQRLNAHAMARWHMTIDTLRRRALLNTSSHPPAGTGSSMAMTMGQQVVRGNNNNINIGIGQHNNFNNNMGPRRPPLRMMLPTRSMLPPLEPKPMPNQEYYVDNNDVNNSTSSTVGNNDDDEEDKKTNVKADLKKFECAVCFEYMDYPVGCGSCQTRFCRECLQRVLRQASSSSSEHRLQQQSDVNPPNFSNSGKCPHCRSIFTLQSIVIDTDLRKEICDCVDTVTCAFRGCGTELRIGLLKSHEASCPHMRMRCRYADWGCDWVGQRKFIEDHDAHQCEFRGGLGKLVERFRQNNHIIRHHHMQIAATSQMMSIHSRQLMLVRSKNVGNVFDIFHLAYEASLFPGRLFAMREGWISLCGQHDAQCVVCNILLLVPSMTWIFKEGLHGIKLLTSVQLEKLSGDDLWLLAETLLQSLIIVMLGILCISCFFIDTKSPHEWTTYNVRSMNGQLLRDIASICMAMAYALTFNGGLHPGFILWQSTAIVTVLYTSFVSCIIAKSYNSPSTASTMRAARAWSVVIFGLRYGFLAGIFGFVPGINAVVTMRLLKHTSALSAAAKMEDAECFIQQFSTSLLIAISGFATAFEYATTDADEISWLTIVLDWMLATIALAYANALVFILDEAGRRLGEKNFMIGMQARQASGVAFPNIKPTPIGCSICGVCSFLLLFIATASTL</sequence>
<dbReference type="EMBL" id="JALLBG020000306">
    <property type="protein sequence ID" value="KAL3756400.1"/>
    <property type="molecule type" value="Genomic_DNA"/>
</dbReference>
<proteinExistence type="predicted"/>
<feature type="compositionally biased region" description="Low complexity" evidence="2">
    <location>
        <begin position="174"/>
        <end position="189"/>
    </location>
</feature>
<reference evidence="5 6" key="1">
    <citation type="submission" date="2024-10" db="EMBL/GenBank/DDBJ databases">
        <title>Updated reference genomes for cyclostephanoid diatoms.</title>
        <authorList>
            <person name="Roberts W.R."/>
            <person name="Alverson A.J."/>
        </authorList>
    </citation>
    <scope>NUCLEOTIDE SEQUENCE [LARGE SCALE GENOMIC DNA]</scope>
    <source>
        <strain evidence="5 6">AJA232-27</strain>
    </source>
</reference>